<dbReference type="CDD" id="cd14953">
    <property type="entry name" value="NHL_like_1"/>
    <property type="match status" value="1"/>
</dbReference>
<dbReference type="PANTHER" id="PTHR13833:SF71">
    <property type="entry name" value="NHL DOMAIN-CONTAINING PROTEIN"/>
    <property type="match status" value="1"/>
</dbReference>
<feature type="repeat" description="NHL" evidence="2">
    <location>
        <begin position="674"/>
        <end position="704"/>
    </location>
</feature>
<evidence type="ECO:0000313" key="5">
    <source>
        <dbReference type="EMBL" id="MBC3807243.1"/>
    </source>
</evidence>
<dbReference type="PANTHER" id="PTHR13833">
    <property type="match status" value="1"/>
</dbReference>
<evidence type="ECO:0000256" key="3">
    <source>
        <dbReference type="SAM" id="SignalP"/>
    </source>
</evidence>
<feature type="domain" description="Teneurin NHL" evidence="4">
    <location>
        <begin position="398"/>
        <end position="448"/>
    </location>
</feature>
<evidence type="ECO:0000256" key="2">
    <source>
        <dbReference type="PROSITE-ProRule" id="PRU00504"/>
    </source>
</evidence>
<proteinExistence type="predicted"/>
<dbReference type="Pfam" id="PF25021">
    <property type="entry name" value="TEN_NHL"/>
    <property type="match status" value="2"/>
</dbReference>
<dbReference type="InterPro" id="IPR011042">
    <property type="entry name" value="6-blade_b-propeller_TolB-like"/>
</dbReference>
<name>A0ABR6X2Q0_9BURK</name>
<dbReference type="Pfam" id="PF01436">
    <property type="entry name" value="NHL"/>
    <property type="match status" value="4"/>
</dbReference>
<evidence type="ECO:0000313" key="6">
    <source>
        <dbReference type="Proteomes" id="UP000648257"/>
    </source>
</evidence>
<dbReference type="InterPro" id="IPR001258">
    <property type="entry name" value="NHL_repeat"/>
</dbReference>
<feature type="chain" id="PRO_5046657153" description="Teneurin NHL domain-containing protein" evidence="3">
    <location>
        <begin position="31"/>
        <end position="754"/>
    </location>
</feature>
<comment type="caution">
    <text evidence="5">The sequence shown here is derived from an EMBL/GenBank/DDBJ whole genome shotgun (WGS) entry which is preliminary data.</text>
</comment>
<feature type="repeat" description="NHL" evidence="2">
    <location>
        <begin position="310"/>
        <end position="340"/>
    </location>
</feature>
<keyword evidence="6" id="KW-1185">Reference proteome</keyword>
<reference evidence="5 6" key="1">
    <citation type="submission" date="2020-08" db="EMBL/GenBank/DDBJ databases">
        <title>Novel species isolated from subtropical streams in China.</title>
        <authorList>
            <person name="Lu H."/>
        </authorList>
    </citation>
    <scope>NUCLEOTIDE SEQUENCE [LARGE SCALE GENOMIC DNA]</scope>
    <source>
        <strain evidence="5 6">KACC 16656</strain>
    </source>
</reference>
<keyword evidence="3" id="KW-0732">Signal</keyword>
<dbReference type="Proteomes" id="UP000648257">
    <property type="component" value="Unassembled WGS sequence"/>
</dbReference>
<dbReference type="PROSITE" id="PS51125">
    <property type="entry name" value="NHL"/>
    <property type="match status" value="2"/>
</dbReference>
<dbReference type="SUPFAM" id="SSF101898">
    <property type="entry name" value="NHL repeat"/>
    <property type="match status" value="2"/>
</dbReference>
<dbReference type="PROSITE" id="PS51257">
    <property type="entry name" value="PROKAR_LIPOPROTEIN"/>
    <property type="match status" value="1"/>
</dbReference>
<keyword evidence="1" id="KW-0677">Repeat</keyword>
<dbReference type="Gene3D" id="2.120.10.30">
    <property type="entry name" value="TolB, C-terminal domain"/>
    <property type="match status" value="6"/>
</dbReference>
<accession>A0ABR6X2Q0</accession>
<evidence type="ECO:0000256" key="1">
    <source>
        <dbReference type="ARBA" id="ARBA00022737"/>
    </source>
</evidence>
<dbReference type="InterPro" id="IPR056822">
    <property type="entry name" value="TEN_NHL"/>
</dbReference>
<protein>
    <recommendedName>
        <fullName evidence="4">Teneurin NHL domain-containing protein</fullName>
    </recommendedName>
</protein>
<sequence>MQMKSIRLTFPQRLASIVAAFLLSACGGGGSGGSPTPANPTPIINMSMSTSTAFTGQTTTLTWSASNASSCTGSGNWSGTQATSGSLTVNATQVGELSYSLNCSGAGGSATQTSKLAVTQSPLTLIAGNIGGPGSADGIGGNARFDTPIGIARDKSGNLFVTDKYNHTIRKITPSGLVSTFAGQVAIPGSADGEAGKALFNEPNGITIDASDNLYVADNVNHLIRKISPAGVVTTLAGKALELGKADGTSSAARFNSPADIAIDNQGNLIIADQFNSLIRKISSTGQVTTLAGNPNSSGFADGPAKSAMFRLPVGIAIDRNNTVYVADTYNNMIRKIDTNGNVTSIKPSVGQIEQPTYLKVMSNGDIIFSEQQSHLLKKLTPDNRVSILAGQENIAGSDNGPASSAKFNSPRGIATDDNGNFYLADNSTIRKITANGEVSTIAGSGSIVGSTDGIGNAARFYNPKSIVTDRSGNIFVADMSNHVIRKISTNGQVSLFAGTVRKAGEIDGAGNIARFEYPLALAIDSSDNLYVTGNNDFVRKITPQGMVSSIISSWANNRNYEVKISTSEGIVIDNNGNLFISASSKGVIYKVTPSGATTEVAGGEFGNQDGTGTSAKFNYPGGMVQDISGNLYVADILNHNIRKITPSGVVTTLAGSSIGLVGTKDGVGLAASFNYPTRLAIDKAGNIFVTDTGNRTIRKITPDGSVSTVAGTATLGNLLPYSIKTLGNVWGITFDNAGKFYVAMDQGVFQLHF</sequence>
<dbReference type="SUPFAM" id="SSF63829">
    <property type="entry name" value="Calcium-dependent phosphotriesterase"/>
    <property type="match status" value="1"/>
</dbReference>
<dbReference type="EMBL" id="JACOFW010000006">
    <property type="protein sequence ID" value="MBC3807243.1"/>
    <property type="molecule type" value="Genomic_DNA"/>
</dbReference>
<gene>
    <name evidence="5" type="ORF">H8K52_07775</name>
</gene>
<feature type="domain" description="Teneurin NHL" evidence="4">
    <location>
        <begin position="516"/>
        <end position="658"/>
    </location>
</feature>
<feature type="signal peptide" evidence="3">
    <location>
        <begin position="1"/>
        <end position="30"/>
    </location>
</feature>
<evidence type="ECO:0000259" key="4">
    <source>
        <dbReference type="Pfam" id="PF25021"/>
    </source>
</evidence>
<organism evidence="5 6">
    <name type="scientific">Undibacterium seohonense</name>
    <dbReference type="NCBI Taxonomy" id="1344950"/>
    <lineage>
        <taxon>Bacteria</taxon>
        <taxon>Pseudomonadati</taxon>
        <taxon>Pseudomonadota</taxon>
        <taxon>Betaproteobacteria</taxon>
        <taxon>Burkholderiales</taxon>
        <taxon>Oxalobacteraceae</taxon>
        <taxon>Undibacterium</taxon>
    </lineage>
</organism>